<feature type="domain" description="HTH lysR-type" evidence="5">
    <location>
        <begin position="46"/>
        <end position="103"/>
    </location>
</feature>
<dbReference type="GO" id="GO:0003700">
    <property type="term" value="F:DNA-binding transcription factor activity"/>
    <property type="evidence" value="ECO:0007669"/>
    <property type="project" value="InterPro"/>
</dbReference>
<keyword evidence="2" id="KW-0805">Transcription regulation</keyword>
<dbReference type="EMBL" id="JELX01000824">
    <property type="protein sequence ID" value="KYF61207.1"/>
    <property type="molecule type" value="Genomic_DNA"/>
</dbReference>
<dbReference type="SUPFAM" id="SSF53850">
    <property type="entry name" value="Periplasmic binding protein-like II"/>
    <property type="match status" value="1"/>
</dbReference>
<dbReference type="GO" id="GO:0003677">
    <property type="term" value="F:DNA binding"/>
    <property type="evidence" value="ECO:0007669"/>
    <property type="project" value="UniProtKB-KW"/>
</dbReference>
<organism evidence="6 7">
    <name type="scientific">Sorangium cellulosum</name>
    <name type="common">Polyangium cellulosum</name>
    <dbReference type="NCBI Taxonomy" id="56"/>
    <lineage>
        <taxon>Bacteria</taxon>
        <taxon>Pseudomonadati</taxon>
        <taxon>Myxococcota</taxon>
        <taxon>Polyangia</taxon>
        <taxon>Polyangiales</taxon>
        <taxon>Polyangiaceae</taxon>
        <taxon>Sorangium</taxon>
    </lineage>
</organism>
<protein>
    <submittedName>
        <fullName evidence="6">LysR family transcriptional regulator</fullName>
    </submittedName>
</protein>
<sequence>MRRRARSGEQGYVAAALPSNRQSARPFIDGVYGLACYPSIMRLQSVDTHLVVALHALLQEKSVTRAARRVGVTQPSMSHALSRLRAHFGDPLLVQVGRRMTLSERARDLLPRAAEAVERLEQVFSPAERFDPGRSGRTFRLVATDNLELLVLPALARLLAAEAPHVDVRCRNIPADFAELLRSGELDGKLGRGGPVPDGCRSMLLAAERLVCVMRRGHPASRKPLTAARYAACEHLMVSPHGEDRGVVDRELAARGLRRRVTLTVSHFLVAPFIISGSDLLLTVSARVAGAVASKLDLVVRPCPVEIAGYALTLVWAERSERDEGHRWLRDAMARAVACEPVEGPGASG</sequence>
<accession>A0A150PZL9</accession>
<evidence type="ECO:0000259" key="5">
    <source>
        <dbReference type="PROSITE" id="PS50931"/>
    </source>
</evidence>
<gene>
    <name evidence="6" type="ORF">BE04_50625</name>
</gene>
<dbReference type="PANTHER" id="PTHR30118">
    <property type="entry name" value="HTH-TYPE TRANSCRIPTIONAL REGULATOR LEUO-RELATED"/>
    <property type="match status" value="1"/>
</dbReference>
<dbReference type="Gene3D" id="3.40.190.10">
    <property type="entry name" value="Periplasmic binding protein-like II"/>
    <property type="match status" value="2"/>
</dbReference>
<dbReference type="CDD" id="cd08417">
    <property type="entry name" value="PBP2_Nitroaromatics_like"/>
    <property type="match status" value="1"/>
</dbReference>
<dbReference type="InterPro" id="IPR005119">
    <property type="entry name" value="LysR_subst-bd"/>
</dbReference>
<dbReference type="InterPro" id="IPR036388">
    <property type="entry name" value="WH-like_DNA-bd_sf"/>
</dbReference>
<name>A0A150PZL9_SORCE</name>
<dbReference type="InterPro" id="IPR050389">
    <property type="entry name" value="LysR-type_TF"/>
</dbReference>
<evidence type="ECO:0000256" key="3">
    <source>
        <dbReference type="ARBA" id="ARBA00023125"/>
    </source>
</evidence>
<keyword evidence="4" id="KW-0804">Transcription</keyword>
<evidence type="ECO:0000256" key="1">
    <source>
        <dbReference type="ARBA" id="ARBA00009437"/>
    </source>
</evidence>
<dbReference type="PRINTS" id="PR00039">
    <property type="entry name" value="HTHLYSR"/>
</dbReference>
<dbReference type="PROSITE" id="PS50931">
    <property type="entry name" value="HTH_LYSR"/>
    <property type="match status" value="1"/>
</dbReference>
<dbReference type="Gene3D" id="1.10.10.10">
    <property type="entry name" value="Winged helix-like DNA-binding domain superfamily/Winged helix DNA-binding domain"/>
    <property type="match status" value="1"/>
</dbReference>
<proteinExistence type="inferred from homology"/>
<dbReference type="InterPro" id="IPR036390">
    <property type="entry name" value="WH_DNA-bd_sf"/>
</dbReference>
<comment type="similarity">
    <text evidence="1">Belongs to the LysR transcriptional regulatory family.</text>
</comment>
<dbReference type="Proteomes" id="UP000075604">
    <property type="component" value="Unassembled WGS sequence"/>
</dbReference>
<reference evidence="6 7" key="1">
    <citation type="submission" date="2014-02" db="EMBL/GenBank/DDBJ databases">
        <title>The small core and large imbalanced accessory genome model reveals a collaborative survival strategy of Sorangium cellulosum strains in nature.</title>
        <authorList>
            <person name="Han K."/>
            <person name="Peng R."/>
            <person name="Blom J."/>
            <person name="Li Y.-Z."/>
        </authorList>
    </citation>
    <scope>NUCLEOTIDE SEQUENCE [LARGE SCALE GENOMIC DNA]</scope>
    <source>
        <strain evidence="6 7">So0157-18</strain>
    </source>
</reference>
<evidence type="ECO:0000313" key="6">
    <source>
        <dbReference type="EMBL" id="KYF61207.1"/>
    </source>
</evidence>
<evidence type="ECO:0000256" key="4">
    <source>
        <dbReference type="ARBA" id="ARBA00023163"/>
    </source>
</evidence>
<dbReference type="PANTHER" id="PTHR30118:SF15">
    <property type="entry name" value="TRANSCRIPTIONAL REGULATORY PROTEIN"/>
    <property type="match status" value="1"/>
</dbReference>
<dbReference type="InterPro" id="IPR037402">
    <property type="entry name" value="YidZ_PBP2"/>
</dbReference>
<evidence type="ECO:0000256" key="2">
    <source>
        <dbReference type="ARBA" id="ARBA00023015"/>
    </source>
</evidence>
<dbReference type="Pfam" id="PF03466">
    <property type="entry name" value="LysR_substrate"/>
    <property type="match status" value="1"/>
</dbReference>
<dbReference type="Pfam" id="PF00126">
    <property type="entry name" value="HTH_1"/>
    <property type="match status" value="1"/>
</dbReference>
<dbReference type="AlphaFoldDB" id="A0A150PZL9"/>
<evidence type="ECO:0000313" key="7">
    <source>
        <dbReference type="Proteomes" id="UP000075604"/>
    </source>
</evidence>
<dbReference type="InterPro" id="IPR000847">
    <property type="entry name" value="LysR_HTH_N"/>
</dbReference>
<keyword evidence="3" id="KW-0238">DNA-binding</keyword>
<comment type="caution">
    <text evidence="6">The sequence shown here is derived from an EMBL/GenBank/DDBJ whole genome shotgun (WGS) entry which is preliminary data.</text>
</comment>
<dbReference type="SUPFAM" id="SSF46785">
    <property type="entry name" value="Winged helix' DNA-binding domain"/>
    <property type="match status" value="1"/>
</dbReference>